<dbReference type="OrthoDB" id="3554506at2759"/>
<proteinExistence type="predicted"/>
<dbReference type="EMBL" id="PQXM01000131">
    <property type="protein sequence ID" value="TGO76894.1"/>
    <property type="molecule type" value="Genomic_DNA"/>
</dbReference>
<dbReference type="PANTHER" id="PTHR35910:SF1">
    <property type="entry name" value="2EXR DOMAIN-CONTAINING PROTEIN"/>
    <property type="match status" value="1"/>
</dbReference>
<dbReference type="Pfam" id="PF20150">
    <property type="entry name" value="2EXR"/>
    <property type="match status" value="1"/>
</dbReference>
<comment type="caution">
    <text evidence="2">The sequence shown here is derived from an EMBL/GenBank/DDBJ whole genome shotgun (WGS) entry which is preliminary data.</text>
</comment>
<feature type="domain" description="2EXR" evidence="1">
    <location>
        <begin position="69"/>
        <end position="162"/>
    </location>
</feature>
<sequence>MDGDHALSRVVRGKLTRWKAKAASIGRWCGRKNPLKRTRSSAKKAVAPINSSLVQGDDNELDNHCGRMFHPFLRLPIELRLGIWRMSWDSRNLGIVTKYLCVSKMPVTVTDVKKDTSPPPTISVNRESRAETLLHYKPLSLAPLALEHLPSKFYFNNELDTLAVYVACVLKDLDSRLYHGHAGLINHFLITAELRDIKSLLVFPCGDAHGYYQVFSFGDHEIHTNPSSAYSYLHELILLADSNIKGITYKAPNNLEKSIPFGYTRQIRGHPGLSGYSNRWKDIKSYGIFRSPPCQEGLIKKFRMKYR</sequence>
<gene>
    <name evidence="2" type="ORF">BELL_0132g00110</name>
</gene>
<accession>A0A4Z1JUH4</accession>
<name>A0A4Z1JUH4_9HELO</name>
<dbReference type="InterPro" id="IPR045518">
    <property type="entry name" value="2EXR"/>
</dbReference>
<dbReference type="PANTHER" id="PTHR35910">
    <property type="entry name" value="2EXR DOMAIN-CONTAINING PROTEIN"/>
    <property type="match status" value="1"/>
</dbReference>
<reference evidence="2 3" key="1">
    <citation type="submission" date="2017-12" db="EMBL/GenBank/DDBJ databases">
        <title>Comparative genomics of Botrytis spp.</title>
        <authorList>
            <person name="Valero-Jimenez C.A."/>
            <person name="Tapia P."/>
            <person name="Veloso J."/>
            <person name="Silva-Moreno E."/>
            <person name="Staats M."/>
            <person name="Valdes J.H."/>
            <person name="Van Kan J.A.L."/>
        </authorList>
    </citation>
    <scope>NUCLEOTIDE SEQUENCE [LARGE SCALE GENOMIC DNA]</scope>
    <source>
        <strain evidence="2 3">Be9601</strain>
    </source>
</reference>
<evidence type="ECO:0000259" key="1">
    <source>
        <dbReference type="Pfam" id="PF20150"/>
    </source>
</evidence>
<evidence type="ECO:0000313" key="3">
    <source>
        <dbReference type="Proteomes" id="UP000297229"/>
    </source>
</evidence>
<protein>
    <recommendedName>
        <fullName evidence="1">2EXR domain-containing protein</fullName>
    </recommendedName>
</protein>
<evidence type="ECO:0000313" key="2">
    <source>
        <dbReference type="EMBL" id="TGO76894.1"/>
    </source>
</evidence>
<keyword evidence="3" id="KW-1185">Reference proteome</keyword>
<dbReference type="AlphaFoldDB" id="A0A4Z1JUH4"/>
<dbReference type="Proteomes" id="UP000297229">
    <property type="component" value="Unassembled WGS sequence"/>
</dbReference>
<organism evidence="2 3">
    <name type="scientific">Botrytis elliptica</name>
    <dbReference type="NCBI Taxonomy" id="278938"/>
    <lineage>
        <taxon>Eukaryota</taxon>
        <taxon>Fungi</taxon>
        <taxon>Dikarya</taxon>
        <taxon>Ascomycota</taxon>
        <taxon>Pezizomycotina</taxon>
        <taxon>Leotiomycetes</taxon>
        <taxon>Helotiales</taxon>
        <taxon>Sclerotiniaceae</taxon>
        <taxon>Botrytis</taxon>
    </lineage>
</organism>